<proteinExistence type="predicted"/>
<reference evidence="1" key="1">
    <citation type="submission" date="2021-02" db="EMBL/GenBank/DDBJ databases">
        <authorList>
            <person name="Nieuwenhuis M."/>
            <person name="Van De Peppel L.J.J."/>
        </authorList>
    </citation>
    <scope>NUCLEOTIDE SEQUENCE</scope>
    <source>
        <strain evidence="1">D49</strain>
    </source>
</reference>
<evidence type="ECO:0008006" key="3">
    <source>
        <dbReference type="Google" id="ProtNLM"/>
    </source>
</evidence>
<sequence length="582" mass="65156">MARSQATVASRDVVKPIIRTNHPPPEPTVSSLEGMVAHHTSNIETIDCDMFRTQLKINALVKEFQSLADARAHEEKELNFCQHMLSPIRRVPPEVLTRIFGYAIYAEPPAAPLTPHRGLIPMPPAIRPSSPLTLSHVCAAWRHAVFGLPNFWNDLKMEVRWWPDPLADDYISSQVTSWFTRASRVRPLTLSLRMRGVGPKDPLTSKDLSHNLSMWAPRLSQFTIEFMGSLCDIIDPFFSSPPGTLLCLEELNLRLVPDYIGQTVDEDQLVSSTQVFLGSPLLRTVSLSKLPPTMLSDPSLLALPWSQLTNLKIGGKISVQGFATVIFQCRQLRYGSFASINLDATEEDEDDPVLPPTPQTFSQLEELYIKLEGYESEEISHYLEDLLSFIHLPRLRTLDVSGQVYLFPQTFPFFTLCPGLLGSAPTLTRLSLCFVNALIEELVELLTSCTALEELALFLFVVPPGELLHSISSFCVLPRLQEFTLAFVARTNDEPMDFGRIQEDFITVAKSAAHPMRTLAFFGAHTLRIRQDLDALDATQAVSDQLQVALREKLEGVQVIVNLLVPASEIQEVFGISRKEKE</sequence>
<gene>
    <name evidence="1" type="ORF">H0H81_011488</name>
</gene>
<accession>A0A9P7GNP7</accession>
<dbReference type="InterPro" id="IPR032675">
    <property type="entry name" value="LRR_dom_sf"/>
</dbReference>
<dbReference type="Proteomes" id="UP000717328">
    <property type="component" value="Unassembled WGS sequence"/>
</dbReference>
<dbReference type="OrthoDB" id="3069011at2759"/>
<comment type="caution">
    <text evidence="1">The sequence shown here is derived from an EMBL/GenBank/DDBJ whole genome shotgun (WGS) entry which is preliminary data.</text>
</comment>
<name>A0A9P7GNP7_9AGAR</name>
<protein>
    <recommendedName>
        <fullName evidence="3">F-box domain-containing protein</fullName>
    </recommendedName>
</protein>
<evidence type="ECO:0000313" key="2">
    <source>
        <dbReference type="Proteomes" id="UP000717328"/>
    </source>
</evidence>
<dbReference type="AlphaFoldDB" id="A0A9P7GNP7"/>
<keyword evidence="2" id="KW-1185">Reference proteome</keyword>
<dbReference type="Gene3D" id="3.80.10.10">
    <property type="entry name" value="Ribonuclease Inhibitor"/>
    <property type="match status" value="1"/>
</dbReference>
<reference evidence="1" key="2">
    <citation type="submission" date="2021-10" db="EMBL/GenBank/DDBJ databases">
        <title>Phylogenomics reveals ancestral predisposition of the termite-cultivated fungus Termitomyces towards a domesticated lifestyle.</title>
        <authorList>
            <person name="Auxier B."/>
            <person name="Grum-Grzhimaylo A."/>
            <person name="Cardenas M.E."/>
            <person name="Lodge J.D."/>
            <person name="Laessoe T."/>
            <person name="Pedersen O."/>
            <person name="Smith M.E."/>
            <person name="Kuyper T.W."/>
            <person name="Franco-Molano E.A."/>
            <person name="Baroni T.J."/>
            <person name="Aanen D.K."/>
        </authorList>
    </citation>
    <scope>NUCLEOTIDE SEQUENCE</scope>
    <source>
        <strain evidence="1">D49</strain>
    </source>
</reference>
<dbReference type="EMBL" id="JABCKI010000394">
    <property type="protein sequence ID" value="KAG5650650.1"/>
    <property type="molecule type" value="Genomic_DNA"/>
</dbReference>
<evidence type="ECO:0000313" key="1">
    <source>
        <dbReference type="EMBL" id="KAG5650650.1"/>
    </source>
</evidence>
<dbReference type="SUPFAM" id="SSF52047">
    <property type="entry name" value="RNI-like"/>
    <property type="match status" value="1"/>
</dbReference>
<organism evidence="1 2">
    <name type="scientific">Sphagnurus paluster</name>
    <dbReference type="NCBI Taxonomy" id="117069"/>
    <lineage>
        <taxon>Eukaryota</taxon>
        <taxon>Fungi</taxon>
        <taxon>Dikarya</taxon>
        <taxon>Basidiomycota</taxon>
        <taxon>Agaricomycotina</taxon>
        <taxon>Agaricomycetes</taxon>
        <taxon>Agaricomycetidae</taxon>
        <taxon>Agaricales</taxon>
        <taxon>Tricholomatineae</taxon>
        <taxon>Lyophyllaceae</taxon>
        <taxon>Sphagnurus</taxon>
    </lineage>
</organism>